<dbReference type="EC" id="3.5.1.28" evidence="2"/>
<name>A0ABW3HZR9_9FLAO</name>
<organism evidence="5 6">
    <name type="scientific">Pseudofulvibacter geojedonensis</name>
    <dbReference type="NCBI Taxonomy" id="1123758"/>
    <lineage>
        <taxon>Bacteria</taxon>
        <taxon>Pseudomonadati</taxon>
        <taxon>Bacteroidota</taxon>
        <taxon>Flavobacteriia</taxon>
        <taxon>Flavobacteriales</taxon>
        <taxon>Flavobacteriaceae</taxon>
        <taxon>Pseudofulvibacter</taxon>
    </lineage>
</organism>
<dbReference type="InterPro" id="IPR050695">
    <property type="entry name" value="N-acetylmuramoyl_amidase_3"/>
</dbReference>
<dbReference type="PANTHER" id="PTHR30404">
    <property type="entry name" value="N-ACETYLMURAMOYL-L-ALANINE AMIDASE"/>
    <property type="match status" value="1"/>
</dbReference>
<feature type="domain" description="MurNAc-LAA" evidence="4">
    <location>
        <begin position="72"/>
        <end position="190"/>
    </location>
</feature>
<dbReference type="PANTHER" id="PTHR30404:SF0">
    <property type="entry name" value="N-ACETYLMURAMOYL-L-ALANINE AMIDASE AMIC"/>
    <property type="match status" value="1"/>
</dbReference>
<dbReference type="CDD" id="cd02696">
    <property type="entry name" value="MurNAc-LAA"/>
    <property type="match status" value="1"/>
</dbReference>
<protein>
    <recommendedName>
        <fullName evidence="2">N-acetylmuramoyl-L-alanine amidase</fullName>
        <ecNumber evidence="2">3.5.1.28</ecNumber>
    </recommendedName>
</protein>
<dbReference type="SMART" id="SM00646">
    <property type="entry name" value="Ami_3"/>
    <property type="match status" value="1"/>
</dbReference>
<proteinExistence type="predicted"/>
<accession>A0ABW3HZR9</accession>
<gene>
    <name evidence="5" type="ORF">ACFQ1O_02960</name>
</gene>
<dbReference type="Pfam" id="PF01520">
    <property type="entry name" value="Amidase_3"/>
    <property type="match status" value="1"/>
</dbReference>
<evidence type="ECO:0000256" key="2">
    <source>
        <dbReference type="ARBA" id="ARBA00011901"/>
    </source>
</evidence>
<evidence type="ECO:0000313" key="6">
    <source>
        <dbReference type="Proteomes" id="UP001596997"/>
    </source>
</evidence>
<evidence type="ECO:0000256" key="1">
    <source>
        <dbReference type="ARBA" id="ARBA00001561"/>
    </source>
</evidence>
<dbReference type="Proteomes" id="UP001596997">
    <property type="component" value="Unassembled WGS sequence"/>
</dbReference>
<comment type="caution">
    <text evidence="5">The sequence shown here is derived from an EMBL/GenBank/DDBJ whole genome shotgun (WGS) entry which is preliminary data.</text>
</comment>
<sequence length="207" mass="23876">MIVLLDNGHGGIVNNQYQTPGKRKDWGDKGVVYEGEFNRAIVNGIIQELTFLNIPYVNIAPEYWDVRLETRVKRANKYPASKCFYLSIHSNAGGGKGSEFFTSPGDTKSDKIATIFGEEYKKEFPNQKLRTDFSDGDLDKERRFYVLTRTKMPAVLTENFFMDNFEEYKNFLMTAEGRQRIINFHVKAIVKTMVEVFKEPAPNNFML</sequence>
<keyword evidence="6" id="KW-1185">Reference proteome</keyword>
<dbReference type="RefSeq" id="WP_377713146.1">
    <property type="nucleotide sequence ID" value="NZ_JBHTJM010000002.1"/>
</dbReference>
<evidence type="ECO:0000313" key="5">
    <source>
        <dbReference type="EMBL" id="MFD0962959.1"/>
    </source>
</evidence>
<comment type="catalytic activity">
    <reaction evidence="1">
        <text>Hydrolyzes the link between N-acetylmuramoyl residues and L-amino acid residues in certain cell-wall glycopeptides.</text>
        <dbReference type="EC" id="3.5.1.28"/>
    </reaction>
</comment>
<reference evidence="6" key="1">
    <citation type="journal article" date="2019" name="Int. J. Syst. Evol. Microbiol.">
        <title>The Global Catalogue of Microorganisms (GCM) 10K type strain sequencing project: providing services to taxonomists for standard genome sequencing and annotation.</title>
        <authorList>
            <consortium name="The Broad Institute Genomics Platform"/>
            <consortium name="The Broad Institute Genome Sequencing Center for Infectious Disease"/>
            <person name="Wu L."/>
            <person name="Ma J."/>
        </authorList>
    </citation>
    <scope>NUCLEOTIDE SEQUENCE [LARGE SCALE GENOMIC DNA]</scope>
    <source>
        <strain evidence="6">CCUG 62114</strain>
    </source>
</reference>
<dbReference type="InterPro" id="IPR002508">
    <property type="entry name" value="MurNAc-LAA_cat"/>
</dbReference>
<evidence type="ECO:0000256" key="3">
    <source>
        <dbReference type="ARBA" id="ARBA00022801"/>
    </source>
</evidence>
<evidence type="ECO:0000259" key="4">
    <source>
        <dbReference type="SMART" id="SM00646"/>
    </source>
</evidence>
<dbReference type="SUPFAM" id="SSF53187">
    <property type="entry name" value="Zn-dependent exopeptidases"/>
    <property type="match status" value="1"/>
</dbReference>
<dbReference type="EMBL" id="JBHTJM010000002">
    <property type="protein sequence ID" value="MFD0962959.1"/>
    <property type="molecule type" value="Genomic_DNA"/>
</dbReference>
<dbReference type="GO" id="GO:0008745">
    <property type="term" value="F:N-acetylmuramoyl-L-alanine amidase activity"/>
    <property type="evidence" value="ECO:0007669"/>
    <property type="project" value="UniProtKB-EC"/>
</dbReference>
<keyword evidence="3 5" id="KW-0378">Hydrolase</keyword>
<dbReference type="Gene3D" id="3.40.630.40">
    <property type="entry name" value="Zn-dependent exopeptidases"/>
    <property type="match status" value="1"/>
</dbReference>